<dbReference type="EMBL" id="JACXIY010000002">
    <property type="protein sequence ID" value="MBD2867549.1"/>
    <property type="molecule type" value="Genomic_DNA"/>
</dbReference>
<comment type="caution">
    <text evidence="5">The sequence shown here is derived from an EMBL/GenBank/DDBJ whole genome shotgun (WGS) entry which is preliminary data.</text>
</comment>
<dbReference type="PANTHER" id="PTHR33393:SF13">
    <property type="entry name" value="PGA BIOSYNTHESIS PROTEIN CAPA"/>
    <property type="match status" value="1"/>
</dbReference>
<dbReference type="AlphaFoldDB" id="A0A927CHE0"/>
<feature type="compositionally biased region" description="Acidic residues" evidence="2">
    <location>
        <begin position="81"/>
        <end position="98"/>
    </location>
</feature>
<sequence length="428" mass="45534">MYLSRSETHQQDKLKRKKRLKRLMIVNLTLFGVIIAVLAVWLAGSMLRNAQEPSGGGGASGSEQSAGLAPEDEPAAPSAEPDADPGDPAEPGGEELEGGAESGEGVPPSEESGDGERVSLSFVGDLLLGEYVNKVVEQEGFDFLYRPSLLYLSESDLTAGNLEHPVTNGGTPAEGKDYVFKGSPDALPPLRNAGFDVVSLANNHTLDQGVEGLLDTMRHLEDAGIAHVGAGSNDTEAFAPVIKEAKGIKVAFIGLSRVVPSVEWKADKNVAGVAETYDTRRAVAAIKKAKEQADVVAVMVHWGKERVDRPEPYQRDFARQYIDAGADLVIGSHPHVLQGFETYKGKWIAYSLGNFIFSAFPKGTAGETGVLDALCTAGGDCELIFHPMFTVNAQPTPLEAEPAKALLERLTSISFGVRLGEDGKLIPG</sequence>
<dbReference type="InterPro" id="IPR029052">
    <property type="entry name" value="Metallo-depent_PP-like"/>
</dbReference>
<feature type="transmembrane region" description="Helical" evidence="3">
    <location>
        <begin position="23"/>
        <end position="44"/>
    </location>
</feature>
<dbReference type="Pfam" id="PF09587">
    <property type="entry name" value="PGA_cap"/>
    <property type="match status" value="1"/>
</dbReference>
<evidence type="ECO:0000256" key="1">
    <source>
        <dbReference type="ARBA" id="ARBA00005662"/>
    </source>
</evidence>
<protein>
    <submittedName>
        <fullName evidence="5">CapA family protein</fullName>
    </submittedName>
</protein>
<dbReference type="SUPFAM" id="SSF56300">
    <property type="entry name" value="Metallo-dependent phosphatases"/>
    <property type="match status" value="1"/>
</dbReference>
<keyword evidence="3" id="KW-1133">Transmembrane helix</keyword>
<keyword evidence="6" id="KW-1185">Reference proteome</keyword>
<evidence type="ECO:0000256" key="2">
    <source>
        <dbReference type="SAM" id="MobiDB-lite"/>
    </source>
</evidence>
<dbReference type="PANTHER" id="PTHR33393">
    <property type="entry name" value="POLYGLUTAMINE SYNTHESIS ACCESSORY PROTEIN RV0574C-RELATED"/>
    <property type="match status" value="1"/>
</dbReference>
<comment type="similarity">
    <text evidence="1">Belongs to the CapA family.</text>
</comment>
<dbReference type="RefSeq" id="WP_190858170.1">
    <property type="nucleotide sequence ID" value="NZ_JACXIY010000002.1"/>
</dbReference>
<feature type="compositionally biased region" description="Low complexity" evidence="2">
    <location>
        <begin position="61"/>
        <end position="80"/>
    </location>
</feature>
<evidence type="ECO:0000259" key="4">
    <source>
        <dbReference type="SMART" id="SM00854"/>
    </source>
</evidence>
<reference evidence="5" key="1">
    <citation type="submission" date="2020-09" db="EMBL/GenBank/DDBJ databases">
        <title>A novel bacterium of genus Paenibacillus, isolated from South China Sea.</title>
        <authorList>
            <person name="Huang H."/>
            <person name="Mo K."/>
            <person name="Hu Y."/>
        </authorList>
    </citation>
    <scope>NUCLEOTIDE SEQUENCE</scope>
    <source>
        <strain evidence="5">IB182493</strain>
    </source>
</reference>
<gene>
    <name evidence="5" type="ORF">IDH41_03095</name>
</gene>
<organism evidence="5 6">
    <name type="scientific">Paenibacillus arenilitoris</name>
    <dbReference type="NCBI Taxonomy" id="2772299"/>
    <lineage>
        <taxon>Bacteria</taxon>
        <taxon>Bacillati</taxon>
        <taxon>Bacillota</taxon>
        <taxon>Bacilli</taxon>
        <taxon>Bacillales</taxon>
        <taxon>Paenibacillaceae</taxon>
        <taxon>Paenibacillus</taxon>
    </lineage>
</organism>
<proteinExistence type="inferred from homology"/>
<keyword evidence="3" id="KW-0472">Membrane</keyword>
<evidence type="ECO:0000313" key="6">
    <source>
        <dbReference type="Proteomes" id="UP000632125"/>
    </source>
</evidence>
<keyword evidence="3" id="KW-0812">Transmembrane</keyword>
<evidence type="ECO:0000256" key="3">
    <source>
        <dbReference type="SAM" id="Phobius"/>
    </source>
</evidence>
<dbReference type="InterPro" id="IPR052169">
    <property type="entry name" value="CW_Biosynth-Accessory"/>
</dbReference>
<dbReference type="SMART" id="SM00854">
    <property type="entry name" value="PGA_cap"/>
    <property type="match status" value="1"/>
</dbReference>
<dbReference type="Proteomes" id="UP000632125">
    <property type="component" value="Unassembled WGS sequence"/>
</dbReference>
<dbReference type="CDD" id="cd07381">
    <property type="entry name" value="MPP_CapA"/>
    <property type="match status" value="1"/>
</dbReference>
<name>A0A927CHE0_9BACL</name>
<dbReference type="Gene3D" id="3.60.21.10">
    <property type="match status" value="1"/>
</dbReference>
<accession>A0A927CHE0</accession>
<feature type="region of interest" description="Disordered" evidence="2">
    <location>
        <begin position="51"/>
        <end position="116"/>
    </location>
</feature>
<feature type="domain" description="Capsule synthesis protein CapA" evidence="4">
    <location>
        <begin position="119"/>
        <end position="359"/>
    </location>
</feature>
<evidence type="ECO:0000313" key="5">
    <source>
        <dbReference type="EMBL" id="MBD2867549.1"/>
    </source>
</evidence>
<dbReference type="InterPro" id="IPR019079">
    <property type="entry name" value="Capsule_synth_CapA"/>
</dbReference>